<feature type="region of interest" description="Disordered" evidence="1">
    <location>
        <begin position="35"/>
        <end position="63"/>
    </location>
</feature>
<evidence type="ECO:0000256" key="1">
    <source>
        <dbReference type="SAM" id="MobiDB-lite"/>
    </source>
</evidence>
<dbReference type="Proteomes" id="UP001317870">
    <property type="component" value="Chromosome"/>
</dbReference>
<organism evidence="2 3">
    <name type="scientific">Nocardia sputorum</name>
    <dbReference type="NCBI Taxonomy" id="2984338"/>
    <lineage>
        <taxon>Bacteria</taxon>
        <taxon>Bacillati</taxon>
        <taxon>Actinomycetota</taxon>
        <taxon>Actinomycetes</taxon>
        <taxon>Mycobacteriales</taxon>
        <taxon>Nocardiaceae</taxon>
        <taxon>Nocardia</taxon>
    </lineage>
</organism>
<dbReference type="EMBL" id="AP026978">
    <property type="protein sequence ID" value="BDT97195.1"/>
    <property type="molecule type" value="Genomic_DNA"/>
</dbReference>
<name>A0ABM8CQL8_9NOCA</name>
<keyword evidence="3" id="KW-1185">Reference proteome</keyword>
<evidence type="ECO:0000313" key="2">
    <source>
        <dbReference type="EMBL" id="BDT97195.1"/>
    </source>
</evidence>
<sequence length="115" mass="13148">MVGFNWWREAEPDETSPQAIIDRVQAEWRAERRQSRIRAEQAAEPADMGLWPTGWPHEAPEHPLSVPEAHATMQRHRGCRADGCPRKAAARQTLIDAGRMVPDTARMYPDSPRMH</sequence>
<accession>A0ABM8CQL8</accession>
<proteinExistence type="predicted"/>
<protein>
    <submittedName>
        <fullName evidence="2">Uncharacterized protein</fullName>
    </submittedName>
</protein>
<reference evidence="2 3" key="1">
    <citation type="submission" date="2022-11" db="EMBL/GenBank/DDBJ databases">
        <title>Genome Sequencing of Nocardia sp. ON39_IFM12276 and assembly.</title>
        <authorList>
            <person name="Shimojima M."/>
            <person name="Toyokawa M."/>
            <person name="Uesaka K."/>
        </authorList>
    </citation>
    <scope>NUCLEOTIDE SEQUENCE [LARGE SCALE GENOMIC DNA]</scope>
    <source>
        <strain evidence="2 3">IFM 12276</strain>
    </source>
</reference>
<evidence type="ECO:0000313" key="3">
    <source>
        <dbReference type="Proteomes" id="UP001317870"/>
    </source>
</evidence>
<gene>
    <name evidence="2" type="ORF">IFM12276_02240</name>
</gene>